<dbReference type="Proteomes" id="UP000693868">
    <property type="component" value="Segment"/>
</dbReference>
<gene>
    <name evidence="1" type="ORF">Gundel1_79</name>
</gene>
<name>A0A8E4ZG06_9CAUD</name>
<proteinExistence type="predicted"/>
<protein>
    <submittedName>
        <fullName evidence="1">Uncharacterized protein</fullName>
    </submittedName>
</protein>
<evidence type="ECO:0000313" key="2">
    <source>
        <dbReference type="Proteomes" id="UP000693868"/>
    </source>
</evidence>
<sequence>MAKINNEIIYGKNPLPKLEDTFIGTDKDDFKKTKTYSISGIFSLFNNLINNKLSGYKFSESDPNITKAVFRKEIGNVLTFSYLDNLGFNNKDFFKNLLLNKEFILIQIKSNSNEFRIFKIISGTESFYSFQFELSPIGTSSLSSLILDTDYSFTISIGSASKLDFDESNPLSSKYIENNPFIKINGNPFRLIKNPTNSDPSKKTTLESNDFISNGFFNPTTIVKKARYESGDINSIGTLLNDFEDGSFRNVEYDTL</sequence>
<reference evidence="1" key="1">
    <citation type="submission" date="2020-07" db="EMBL/GenBank/DDBJ databases">
        <title>Highly diverse flavobacterial phages as mortality factor during North Sea spring blooms.</title>
        <authorList>
            <person name="Bartlau N."/>
            <person name="Wichels A."/>
            <person name="Krohne G."/>
            <person name="Adriaenssens E.M."/>
            <person name="Heins A."/>
            <person name="Fuchs B.M."/>
            <person name="Amann R."/>
            <person name="Moraru C."/>
        </authorList>
    </citation>
    <scope>NUCLEOTIDE SEQUENCE</scope>
</reference>
<accession>A0A8E4ZG06</accession>
<organism evidence="1 2">
    <name type="scientific">Tenacibaculum phage Gundel_1</name>
    <dbReference type="NCBI Taxonomy" id="2745672"/>
    <lineage>
        <taxon>Viruses</taxon>
        <taxon>Duplodnaviria</taxon>
        <taxon>Heunggongvirae</taxon>
        <taxon>Uroviricota</taxon>
        <taxon>Caudoviricetes</taxon>
        <taxon>Pachyviridae</taxon>
        <taxon>Gundelvirus</taxon>
        <taxon>Gundelvirus Gundel</taxon>
    </lineage>
</organism>
<keyword evidence="2" id="KW-1185">Reference proteome</keyword>
<evidence type="ECO:0000313" key="1">
    <source>
        <dbReference type="EMBL" id="QQV91515.1"/>
    </source>
</evidence>
<dbReference type="EMBL" id="MT732474">
    <property type="protein sequence ID" value="QQV91515.1"/>
    <property type="molecule type" value="Genomic_DNA"/>
</dbReference>